<feature type="compositionally biased region" description="Basic and acidic residues" evidence="1">
    <location>
        <begin position="110"/>
        <end position="133"/>
    </location>
</feature>
<keyword evidence="3" id="KW-1185">Reference proteome</keyword>
<protein>
    <submittedName>
        <fullName evidence="2">Uncharacterized protein</fullName>
    </submittedName>
</protein>
<dbReference type="AlphaFoldDB" id="A0A9P5CAW1"/>
<feature type="region of interest" description="Disordered" evidence="1">
    <location>
        <begin position="1"/>
        <end position="133"/>
    </location>
</feature>
<name>A0A9P5CAW1_9HYPO</name>
<evidence type="ECO:0000313" key="2">
    <source>
        <dbReference type="EMBL" id="KAF3066651.1"/>
    </source>
</evidence>
<dbReference type="PANTHER" id="PTHR39697:SF1">
    <property type="entry name" value="RICIN B LECTIN DOMAIN-CONTAINING PROTEIN"/>
    <property type="match status" value="1"/>
</dbReference>
<sequence length="295" mass="32987">MTNEKDNSDSDWEHLQNMSEEAPPTEKDAAIKNEIHASGNKPDEKKEDEPSKEKNSKVEEDKTPSTDHVKADKDSTPQNTSAKAEKGDPPQDKPIEKEHKCMCPHNSSVKGEDNKSSHDHHNKKEESKPPQDDLVKAKQLANPPENHPIPGKSCIIATRTKPPRFYVLKNGQPEFLAKPILSGGHIWNTEEKDGWLSFRNETSGTCLGHNEEGKVEATQKQSNQQERFTARRKENGGYMLFVLQETALLGVAISEDGQSLVLQKGEGEALDFIDSKYLDGPMSLKYPNMPAQKLR</sequence>
<proteinExistence type="predicted"/>
<accession>A0A9P5CAW1</accession>
<dbReference type="Proteomes" id="UP000801864">
    <property type="component" value="Unassembled WGS sequence"/>
</dbReference>
<gene>
    <name evidence="2" type="ORF">CFAM422_008821</name>
</gene>
<organism evidence="2 3">
    <name type="scientific">Trichoderma lentiforme</name>
    <dbReference type="NCBI Taxonomy" id="1567552"/>
    <lineage>
        <taxon>Eukaryota</taxon>
        <taxon>Fungi</taxon>
        <taxon>Dikarya</taxon>
        <taxon>Ascomycota</taxon>
        <taxon>Pezizomycotina</taxon>
        <taxon>Sordariomycetes</taxon>
        <taxon>Hypocreomycetidae</taxon>
        <taxon>Hypocreales</taxon>
        <taxon>Hypocreaceae</taxon>
        <taxon>Trichoderma</taxon>
    </lineage>
</organism>
<evidence type="ECO:0000256" key="1">
    <source>
        <dbReference type="SAM" id="MobiDB-lite"/>
    </source>
</evidence>
<dbReference type="PANTHER" id="PTHR39697">
    <property type="entry name" value="RICIN B LECTIN DOMAIN-CONTAINING PROTEIN-RELATED"/>
    <property type="match status" value="1"/>
</dbReference>
<comment type="caution">
    <text evidence="2">The sequence shown here is derived from an EMBL/GenBank/DDBJ whole genome shotgun (WGS) entry which is preliminary data.</text>
</comment>
<dbReference type="EMBL" id="QLNT01000016">
    <property type="protein sequence ID" value="KAF3066651.1"/>
    <property type="molecule type" value="Genomic_DNA"/>
</dbReference>
<feature type="compositionally biased region" description="Basic and acidic residues" evidence="1">
    <location>
        <begin position="83"/>
        <end position="101"/>
    </location>
</feature>
<feature type="compositionally biased region" description="Basic and acidic residues" evidence="1">
    <location>
        <begin position="24"/>
        <end position="75"/>
    </location>
</feature>
<feature type="compositionally biased region" description="Basic and acidic residues" evidence="1">
    <location>
        <begin position="1"/>
        <end position="14"/>
    </location>
</feature>
<reference evidence="2 3" key="1">
    <citation type="submission" date="2018-06" db="EMBL/GenBank/DDBJ databases">
        <title>Genome analysis of cellulolytic fungus Trichoderma lentiforme CFAM-422.</title>
        <authorList>
            <person name="Steindorff A.S."/>
            <person name="Formighieri E.F."/>
            <person name="Midorikawa G.E.O."/>
            <person name="Tamietti M.S."/>
            <person name="Ramos E.Z."/>
            <person name="Silva A.S."/>
            <person name="Bon E.P.S."/>
            <person name="Mendes T.D."/>
            <person name="Damaso M.C.T."/>
            <person name="Favaro L.C.L."/>
        </authorList>
    </citation>
    <scope>NUCLEOTIDE SEQUENCE [LARGE SCALE GENOMIC DNA]</scope>
    <source>
        <strain evidence="2 3">CFAM-422</strain>
    </source>
</reference>
<evidence type="ECO:0000313" key="3">
    <source>
        <dbReference type="Proteomes" id="UP000801864"/>
    </source>
</evidence>